<evidence type="ECO:0008006" key="4">
    <source>
        <dbReference type="Google" id="ProtNLM"/>
    </source>
</evidence>
<dbReference type="EMBL" id="RWKW01000090">
    <property type="protein sequence ID" value="RST84517.1"/>
    <property type="molecule type" value="Genomic_DNA"/>
</dbReference>
<reference evidence="2 3" key="1">
    <citation type="submission" date="2018-12" db="EMBL/GenBank/DDBJ databases">
        <title>Mesorhizobium carbonis sp. nov., isolated from coal mine water.</title>
        <authorList>
            <person name="Xin W."/>
            <person name="Xu Z."/>
            <person name="Xiang F."/>
            <person name="Zhang J."/>
            <person name="Xi L."/>
            <person name="Liu J."/>
        </authorList>
    </citation>
    <scope>NUCLEOTIDE SEQUENCE [LARGE SCALE GENOMIC DNA]</scope>
    <source>
        <strain evidence="2 3">B2.3</strain>
    </source>
</reference>
<name>A0A429YST8_9HYPH</name>
<accession>A0A429YST8</accession>
<dbReference type="RefSeq" id="WP_126701826.1">
    <property type="nucleotide sequence ID" value="NZ_RWKW01000090.1"/>
</dbReference>
<comment type="caution">
    <text evidence="2">The sequence shown here is derived from an EMBL/GenBank/DDBJ whole genome shotgun (WGS) entry which is preliminary data.</text>
</comment>
<protein>
    <recommendedName>
        <fullName evidence="4">PIN domain-containing protein</fullName>
    </recommendedName>
</protein>
<dbReference type="OrthoDB" id="32625at2"/>
<dbReference type="AlphaFoldDB" id="A0A429YST8"/>
<evidence type="ECO:0000313" key="3">
    <source>
        <dbReference type="Proteomes" id="UP000278398"/>
    </source>
</evidence>
<feature type="region of interest" description="Disordered" evidence="1">
    <location>
        <begin position="154"/>
        <end position="177"/>
    </location>
</feature>
<sequence length="177" mass="19522">MVHVYRQRVEGIFRRARDGETGPDWRGKGYEFAGHAHVLGIGALRSPAGSQPVRKTAVVNVFEAALAVGRGIQDYRRTSELVRRFLREAAIDMVPPESDCCEIAVDAFACSGCRATHPAKLNACDCLSCAAAQRTGLPMRFKGADFTLRDMRKPDRLSASREHPSFGQRVVARPRLP</sequence>
<evidence type="ECO:0000313" key="2">
    <source>
        <dbReference type="EMBL" id="RST84517.1"/>
    </source>
</evidence>
<evidence type="ECO:0000256" key="1">
    <source>
        <dbReference type="SAM" id="MobiDB-lite"/>
    </source>
</evidence>
<keyword evidence="3" id="KW-1185">Reference proteome</keyword>
<dbReference type="CDD" id="cd09871">
    <property type="entry name" value="PIN_MtVapC28-VapC30-like"/>
    <property type="match status" value="1"/>
</dbReference>
<dbReference type="SUPFAM" id="SSF88723">
    <property type="entry name" value="PIN domain-like"/>
    <property type="match status" value="1"/>
</dbReference>
<organism evidence="2 3">
    <name type="scientific">Aquibium carbonis</name>
    <dbReference type="NCBI Taxonomy" id="2495581"/>
    <lineage>
        <taxon>Bacteria</taxon>
        <taxon>Pseudomonadati</taxon>
        <taxon>Pseudomonadota</taxon>
        <taxon>Alphaproteobacteria</taxon>
        <taxon>Hyphomicrobiales</taxon>
        <taxon>Phyllobacteriaceae</taxon>
        <taxon>Aquibium</taxon>
    </lineage>
</organism>
<dbReference type="Gene3D" id="3.40.50.1010">
    <property type="entry name" value="5'-nuclease"/>
    <property type="match status" value="1"/>
</dbReference>
<feature type="compositionally biased region" description="Basic and acidic residues" evidence="1">
    <location>
        <begin position="154"/>
        <end position="164"/>
    </location>
</feature>
<dbReference type="Proteomes" id="UP000278398">
    <property type="component" value="Unassembled WGS sequence"/>
</dbReference>
<proteinExistence type="predicted"/>
<gene>
    <name evidence="2" type="ORF">EJC49_20665</name>
</gene>
<dbReference type="InterPro" id="IPR029060">
    <property type="entry name" value="PIN-like_dom_sf"/>
</dbReference>